<comment type="pathway">
    <text evidence="4">Amino-acid biosynthesis; L-leucine biosynthesis; L-leucine from 3-methyl-2-oxobutanoate: step 4/4.</text>
</comment>
<sequence>MTEYVLHRSSSPATAEQRAEILANPVFGHYFVDHQVLAEHDGQSWGNHRIEAMGTWQVHPAAAVYHYGQEIFEGLKAYRREDGSVWLFRPEANAARFARSAERLCMPPLPVEDFVSGVRQLVALEADWVPDAAGEQSLYIRPFMVASEPYLGVRPAKGYTFSVIASPVGAYYDEPVTLWLTPDYTRAAPGGTGEAKCGGNYAASLAAANQAEANGCGQVLWTDGAERKYIEECGTMNFMFITSDGELVTPELNGSILPGITRDSLLKLAPLHGLTPVEARVSVEALFDGVQSGQIVEALACGTAAVVTPIVGFKAPGGIHHVVRDGRPGPITRELRKHLVDIQYGRAEDPFGWTQRVA</sequence>
<feature type="modified residue" description="N6-(pyridoxal phosphate)lysine" evidence="15">
    <location>
        <position position="196"/>
    </location>
</feature>
<dbReference type="NCBIfam" id="TIGR01123">
    <property type="entry name" value="ilvE_II"/>
    <property type="match status" value="1"/>
</dbReference>
<keyword evidence="17" id="KW-1185">Reference proteome</keyword>
<keyword evidence="7 16" id="KW-0032">Aminotransferase</keyword>
<comment type="catalytic activity">
    <reaction evidence="13">
        <text>L-isoleucine + 2-oxoglutarate = (S)-3-methyl-2-oxopentanoate + L-glutamate</text>
        <dbReference type="Rhea" id="RHEA:24801"/>
        <dbReference type="ChEBI" id="CHEBI:16810"/>
        <dbReference type="ChEBI" id="CHEBI:29985"/>
        <dbReference type="ChEBI" id="CHEBI:35146"/>
        <dbReference type="ChEBI" id="CHEBI:58045"/>
        <dbReference type="EC" id="2.6.1.42"/>
    </reaction>
</comment>
<dbReference type="PANTHER" id="PTHR11825:SF44">
    <property type="entry name" value="BRANCHED-CHAIN-AMINO-ACID AMINOTRANSFERASE"/>
    <property type="match status" value="1"/>
</dbReference>
<evidence type="ECO:0000256" key="12">
    <source>
        <dbReference type="ARBA" id="ARBA00048212"/>
    </source>
</evidence>
<evidence type="ECO:0000256" key="10">
    <source>
        <dbReference type="ARBA" id="ARBA00022898"/>
    </source>
</evidence>
<evidence type="ECO:0000256" key="1">
    <source>
        <dbReference type="ARBA" id="ARBA00001933"/>
    </source>
</evidence>
<evidence type="ECO:0000256" key="14">
    <source>
        <dbReference type="ARBA" id="ARBA00049229"/>
    </source>
</evidence>
<dbReference type="InterPro" id="IPR001544">
    <property type="entry name" value="Aminotrans_IV"/>
</dbReference>
<keyword evidence="11" id="KW-0100">Branched-chain amino acid biosynthesis</keyword>
<evidence type="ECO:0000256" key="5">
    <source>
        <dbReference type="ARBA" id="ARBA00009320"/>
    </source>
</evidence>
<comment type="cofactor">
    <cofactor evidence="1">
        <name>pyridoxal 5'-phosphate</name>
        <dbReference type="ChEBI" id="CHEBI:597326"/>
    </cofactor>
</comment>
<dbReference type="InterPro" id="IPR033939">
    <property type="entry name" value="BCAT_family"/>
</dbReference>
<dbReference type="PIRSF" id="PIRSF006468">
    <property type="entry name" value="BCAT1"/>
    <property type="match status" value="1"/>
</dbReference>
<dbReference type="Pfam" id="PF01063">
    <property type="entry name" value="Aminotran_4"/>
    <property type="match status" value="1"/>
</dbReference>
<dbReference type="CDD" id="cd01557">
    <property type="entry name" value="BCAT_beta_family"/>
    <property type="match status" value="1"/>
</dbReference>
<evidence type="ECO:0000256" key="6">
    <source>
        <dbReference type="ARBA" id="ARBA00013053"/>
    </source>
</evidence>
<dbReference type="GO" id="GO:0004084">
    <property type="term" value="F:branched-chain-amino-acid transaminase activity"/>
    <property type="evidence" value="ECO:0007669"/>
    <property type="project" value="UniProtKB-EC"/>
</dbReference>
<evidence type="ECO:0000256" key="13">
    <source>
        <dbReference type="ARBA" id="ARBA00048798"/>
    </source>
</evidence>
<name>A0A1G9I171_9ACTN</name>
<dbReference type="GO" id="GO:0009098">
    <property type="term" value="P:L-leucine biosynthetic process"/>
    <property type="evidence" value="ECO:0007669"/>
    <property type="project" value="UniProtKB-UniPathway"/>
</dbReference>
<evidence type="ECO:0000256" key="8">
    <source>
        <dbReference type="ARBA" id="ARBA00022605"/>
    </source>
</evidence>
<evidence type="ECO:0000313" key="16">
    <source>
        <dbReference type="EMBL" id="SDL18959.1"/>
    </source>
</evidence>
<reference evidence="16 17" key="1">
    <citation type="submission" date="2016-10" db="EMBL/GenBank/DDBJ databases">
        <authorList>
            <person name="de Groot N.N."/>
        </authorList>
    </citation>
    <scope>NUCLEOTIDE SEQUENCE [LARGE SCALE GENOMIC DNA]</scope>
    <source>
        <strain evidence="16 17">CGMCC 1.9159</strain>
    </source>
</reference>
<evidence type="ECO:0000256" key="11">
    <source>
        <dbReference type="ARBA" id="ARBA00023304"/>
    </source>
</evidence>
<dbReference type="UniPathway" id="UPA00047">
    <property type="reaction ID" value="UER00058"/>
</dbReference>
<dbReference type="InterPro" id="IPR043131">
    <property type="entry name" value="BCAT-like_N"/>
</dbReference>
<dbReference type="GO" id="GO:0009099">
    <property type="term" value="P:L-valine biosynthetic process"/>
    <property type="evidence" value="ECO:0007669"/>
    <property type="project" value="UniProtKB-UniPathway"/>
</dbReference>
<dbReference type="Gene3D" id="3.20.10.10">
    <property type="entry name" value="D-amino Acid Aminotransferase, subunit A, domain 2"/>
    <property type="match status" value="1"/>
</dbReference>
<comment type="catalytic activity">
    <reaction evidence="12">
        <text>L-valine + 2-oxoglutarate = 3-methyl-2-oxobutanoate + L-glutamate</text>
        <dbReference type="Rhea" id="RHEA:24813"/>
        <dbReference type="ChEBI" id="CHEBI:11851"/>
        <dbReference type="ChEBI" id="CHEBI:16810"/>
        <dbReference type="ChEBI" id="CHEBI:29985"/>
        <dbReference type="ChEBI" id="CHEBI:57762"/>
        <dbReference type="EC" id="2.6.1.42"/>
    </reaction>
</comment>
<dbReference type="OrthoDB" id="9804984at2"/>
<dbReference type="Gene3D" id="3.30.470.10">
    <property type="match status" value="1"/>
</dbReference>
<evidence type="ECO:0000313" key="17">
    <source>
        <dbReference type="Proteomes" id="UP000199475"/>
    </source>
</evidence>
<dbReference type="SUPFAM" id="SSF56752">
    <property type="entry name" value="D-aminoacid aminotransferase-like PLP-dependent enzymes"/>
    <property type="match status" value="1"/>
</dbReference>
<dbReference type="STRING" id="686624.SAMN04488242_0660"/>
<evidence type="ECO:0000256" key="9">
    <source>
        <dbReference type="ARBA" id="ARBA00022679"/>
    </source>
</evidence>
<dbReference type="InterPro" id="IPR036038">
    <property type="entry name" value="Aminotransferase-like"/>
</dbReference>
<accession>A0A1G9I171</accession>
<comment type="pathway">
    <text evidence="2">Amino-acid biosynthesis; L-isoleucine biosynthesis; L-isoleucine from 2-oxobutanoate: step 4/4.</text>
</comment>
<dbReference type="EC" id="2.6.1.42" evidence="6"/>
<comment type="catalytic activity">
    <reaction evidence="14">
        <text>L-leucine + 2-oxoglutarate = 4-methyl-2-oxopentanoate + L-glutamate</text>
        <dbReference type="Rhea" id="RHEA:18321"/>
        <dbReference type="ChEBI" id="CHEBI:16810"/>
        <dbReference type="ChEBI" id="CHEBI:17865"/>
        <dbReference type="ChEBI" id="CHEBI:29985"/>
        <dbReference type="ChEBI" id="CHEBI:57427"/>
        <dbReference type="EC" id="2.6.1.42"/>
    </reaction>
</comment>
<evidence type="ECO:0000256" key="3">
    <source>
        <dbReference type="ARBA" id="ARBA00004931"/>
    </source>
</evidence>
<dbReference type="UniPathway" id="UPA00048">
    <property type="reaction ID" value="UER00073"/>
</dbReference>
<dbReference type="InterPro" id="IPR043132">
    <property type="entry name" value="BCAT-like_C"/>
</dbReference>
<keyword evidence="9 16" id="KW-0808">Transferase</keyword>
<protein>
    <recommendedName>
        <fullName evidence="6">branched-chain-amino-acid transaminase</fullName>
        <ecNumber evidence="6">2.6.1.42</ecNumber>
    </recommendedName>
</protein>
<comment type="pathway">
    <text evidence="3">Amino-acid biosynthesis; L-valine biosynthesis; L-valine from pyruvate: step 4/4.</text>
</comment>
<dbReference type="Proteomes" id="UP000199475">
    <property type="component" value="Unassembled WGS sequence"/>
</dbReference>
<keyword evidence="10" id="KW-0663">Pyridoxal phosphate</keyword>
<dbReference type="PANTHER" id="PTHR11825">
    <property type="entry name" value="SUBGROUP IIII AMINOTRANSFERASE"/>
    <property type="match status" value="1"/>
</dbReference>
<evidence type="ECO:0000256" key="7">
    <source>
        <dbReference type="ARBA" id="ARBA00022576"/>
    </source>
</evidence>
<evidence type="ECO:0000256" key="4">
    <source>
        <dbReference type="ARBA" id="ARBA00005072"/>
    </source>
</evidence>
<dbReference type="GO" id="GO:0009097">
    <property type="term" value="P:isoleucine biosynthetic process"/>
    <property type="evidence" value="ECO:0007669"/>
    <property type="project" value="UniProtKB-UniPathway"/>
</dbReference>
<dbReference type="AlphaFoldDB" id="A0A1G9I171"/>
<proteinExistence type="inferred from homology"/>
<dbReference type="InterPro" id="IPR005786">
    <property type="entry name" value="B_amino_transII"/>
</dbReference>
<gene>
    <name evidence="16" type="ORF">SAMN04488242_0660</name>
</gene>
<dbReference type="NCBIfam" id="NF009897">
    <property type="entry name" value="PRK13357.1"/>
    <property type="match status" value="1"/>
</dbReference>
<dbReference type="RefSeq" id="WP_093248868.1">
    <property type="nucleotide sequence ID" value="NZ_FNGP01000001.1"/>
</dbReference>
<organism evidence="16 17">
    <name type="scientific">Tessaracoccus oleiagri</name>
    <dbReference type="NCBI Taxonomy" id="686624"/>
    <lineage>
        <taxon>Bacteria</taxon>
        <taxon>Bacillati</taxon>
        <taxon>Actinomycetota</taxon>
        <taxon>Actinomycetes</taxon>
        <taxon>Propionibacteriales</taxon>
        <taxon>Propionibacteriaceae</taxon>
        <taxon>Tessaracoccus</taxon>
    </lineage>
</organism>
<dbReference type="EMBL" id="FNGP01000001">
    <property type="protein sequence ID" value="SDL18959.1"/>
    <property type="molecule type" value="Genomic_DNA"/>
</dbReference>
<evidence type="ECO:0000256" key="2">
    <source>
        <dbReference type="ARBA" id="ARBA00004824"/>
    </source>
</evidence>
<evidence type="ECO:0000256" key="15">
    <source>
        <dbReference type="PIRSR" id="PIRSR006468-1"/>
    </source>
</evidence>
<keyword evidence="8" id="KW-0028">Amino-acid biosynthesis</keyword>
<dbReference type="UniPathway" id="UPA00049">
    <property type="reaction ID" value="UER00062"/>
</dbReference>
<comment type="similarity">
    <text evidence="5">Belongs to the class-IV pyridoxal-phosphate-dependent aminotransferase family.</text>
</comment>